<feature type="transmembrane region" description="Helical" evidence="1">
    <location>
        <begin position="108"/>
        <end position="131"/>
    </location>
</feature>
<dbReference type="Pfam" id="PF01970">
    <property type="entry name" value="TctA"/>
    <property type="match status" value="1"/>
</dbReference>
<feature type="transmembrane region" description="Helical" evidence="1">
    <location>
        <begin position="151"/>
        <end position="179"/>
    </location>
</feature>
<feature type="transmembrane region" description="Helical" evidence="1">
    <location>
        <begin position="321"/>
        <end position="342"/>
    </location>
</feature>
<feature type="transmembrane region" description="Helical" evidence="1">
    <location>
        <begin position="469"/>
        <end position="486"/>
    </location>
</feature>
<keyword evidence="1" id="KW-0812">Transmembrane</keyword>
<dbReference type="Proteomes" id="UP001156702">
    <property type="component" value="Unassembled WGS sequence"/>
</dbReference>
<feature type="transmembrane region" description="Helical" evidence="1">
    <location>
        <begin position="200"/>
        <end position="223"/>
    </location>
</feature>
<feature type="transmembrane region" description="Helical" evidence="1">
    <location>
        <begin position="354"/>
        <end position="378"/>
    </location>
</feature>
<dbReference type="EMBL" id="BSOP01000013">
    <property type="protein sequence ID" value="GLR50426.1"/>
    <property type="molecule type" value="Genomic_DNA"/>
</dbReference>
<keyword evidence="1" id="KW-0472">Membrane</keyword>
<keyword evidence="1" id="KW-1133">Transmembrane helix</keyword>
<feature type="domain" description="DUF112" evidence="2">
    <location>
        <begin position="20"/>
        <end position="438"/>
    </location>
</feature>
<feature type="transmembrane region" description="Helical" evidence="1">
    <location>
        <begin position="390"/>
        <end position="407"/>
    </location>
</feature>
<organism evidence="3 4">
    <name type="scientific">Shinella yambaruensis</name>
    <dbReference type="NCBI Taxonomy" id="415996"/>
    <lineage>
        <taxon>Bacteria</taxon>
        <taxon>Pseudomonadati</taxon>
        <taxon>Pseudomonadota</taxon>
        <taxon>Alphaproteobacteria</taxon>
        <taxon>Hyphomicrobiales</taxon>
        <taxon>Rhizobiaceae</taxon>
        <taxon>Shinella</taxon>
    </lineage>
</organism>
<evidence type="ECO:0000313" key="4">
    <source>
        <dbReference type="Proteomes" id="UP001156702"/>
    </source>
</evidence>
<feature type="transmembrane region" description="Helical" evidence="1">
    <location>
        <begin position="20"/>
        <end position="39"/>
    </location>
</feature>
<feature type="transmembrane region" description="Helical" evidence="1">
    <location>
        <begin position="51"/>
        <end position="71"/>
    </location>
</feature>
<evidence type="ECO:0000256" key="1">
    <source>
        <dbReference type="SAM" id="Phobius"/>
    </source>
</evidence>
<reference evidence="4" key="1">
    <citation type="journal article" date="2019" name="Int. J. Syst. Evol. Microbiol.">
        <title>The Global Catalogue of Microorganisms (GCM) 10K type strain sequencing project: providing services to taxonomists for standard genome sequencing and annotation.</title>
        <authorList>
            <consortium name="The Broad Institute Genomics Platform"/>
            <consortium name="The Broad Institute Genome Sequencing Center for Infectious Disease"/>
            <person name="Wu L."/>
            <person name="Ma J."/>
        </authorList>
    </citation>
    <scope>NUCLEOTIDE SEQUENCE [LARGE SCALE GENOMIC DNA]</scope>
    <source>
        <strain evidence="4">NBRC 102122</strain>
    </source>
</reference>
<evidence type="ECO:0000313" key="3">
    <source>
        <dbReference type="EMBL" id="GLR50426.1"/>
    </source>
</evidence>
<name>A0ABQ5ZG51_9HYPH</name>
<sequence>MDLFTNLLAGFATSLQPANLLYCLVGVIVGTAIGVLPGLGPLATISMLLPLTYALDPVSALIMLAGIYYGAQYGGSTTAILVNLPGEASSVVTAIDGHKMANAGRAGAALAIAALASVFAGTVSTFFVAGFSPVLANVALSFGPAEYFSLMVVGLVAAVILAHGSLLKAVGMVLVGLVLGSVGIDNNSGAYRFTFGSLELSTGIEFVSVAMGLFAFADIIAHVGEKTSNTPVLHRITRLWPSREDFRDATPAAARGTLLGSVLGILPGGGAALASFSAYTLEKKVSRHPERFGNGAVEGVAGPEAANNAAAQTSFIPMLTLGIPSNGTMALMMGAMMIHNIAPGPQVITQQPVLFWGLITSMFVGNVMLVLLNLPLVGIWVKLISVPYRYLYPAILVFCVIGLYSIQNQTFEIMTAAVFGFVGYLFMRMKCEPAPLLLGFILGPMLESNLKRALLLAKGDATTFVTRPVSVVLLLVAALLLATVILPQFRKKREEVFTEEA</sequence>
<dbReference type="PANTHER" id="PTHR35342:SF5">
    <property type="entry name" value="TRICARBOXYLIC TRANSPORT PROTEIN"/>
    <property type="match status" value="1"/>
</dbReference>
<evidence type="ECO:0000259" key="2">
    <source>
        <dbReference type="Pfam" id="PF01970"/>
    </source>
</evidence>
<comment type="caution">
    <text evidence="3">The sequence shown here is derived from an EMBL/GenBank/DDBJ whole genome shotgun (WGS) entry which is preliminary data.</text>
</comment>
<dbReference type="RefSeq" id="WP_244767356.1">
    <property type="nucleotide sequence ID" value="NZ_BSOP01000013.1"/>
</dbReference>
<dbReference type="PANTHER" id="PTHR35342">
    <property type="entry name" value="TRICARBOXYLIC TRANSPORT PROTEIN"/>
    <property type="match status" value="1"/>
</dbReference>
<gene>
    <name evidence="3" type="ORF">GCM10007923_16320</name>
</gene>
<dbReference type="InterPro" id="IPR002823">
    <property type="entry name" value="DUF112_TM"/>
</dbReference>
<proteinExistence type="predicted"/>
<protein>
    <submittedName>
        <fullName evidence="3">Membrane protein</fullName>
    </submittedName>
</protein>
<keyword evidence="4" id="KW-1185">Reference proteome</keyword>
<feature type="transmembrane region" description="Helical" evidence="1">
    <location>
        <begin position="258"/>
        <end position="281"/>
    </location>
</feature>
<accession>A0ABQ5ZG51</accession>